<dbReference type="EMBL" id="VOPY01000002">
    <property type="protein sequence ID" value="TXC69025.1"/>
    <property type="molecule type" value="Genomic_DNA"/>
</dbReference>
<evidence type="ECO:0000313" key="3">
    <source>
        <dbReference type="Proteomes" id="UP000321129"/>
    </source>
</evidence>
<dbReference type="AlphaFoldDB" id="A0A5C6UB04"/>
<proteinExistence type="predicted"/>
<gene>
    <name evidence="2" type="ORF">FSZ31_08790</name>
</gene>
<accession>A0A5C6UB04</accession>
<dbReference type="OrthoDB" id="7506571at2"/>
<dbReference type="RefSeq" id="WP_147122979.1">
    <property type="nucleotide sequence ID" value="NZ_VOPY01000002.1"/>
</dbReference>
<organism evidence="2 3">
    <name type="scientific">Flavisphingopyxis soli</name>
    <dbReference type="NCBI Taxonomy" id="2601267"/>
    <lineage>
        <taxon>Bacteria</taxon>
        <taxon>Pseudomonadati</taxon>
        <taxon>Pseudomonadota</taxon>
        <taxon>Alphaproteobacteria</taxon>
        <taxon>Sphingomonadales</taxon>
        <taxon>Sphingopyxidaceae</taxon>
        <taxon>Flavisphingopyxis</taxon>
    </lineage>
</organism>
<name>A0A5C6UB04_9SPHN</name>
<evidence type="ECO:0000256" key="1">
    <source>
        <dbReference type="SAM" id="SignalP"/>
    </source>
</evidence>
<feature type="chain" id="PRO_5022845202" evidence="1">
    <location>
        <begin position="24"/>
        <end position="244"/>
    </location>
</feature>
<sequence>MRTPISTIAALAIAALSSTAAHAAPGVGEKVYGATVKADVAEIEARYGRIDGGTDDGADALVLEAAYGFSPRFYGAVLVELEKQPGLDREVEAIGFEGIYTLGRVAGLDAAIYGEYEIGLEGPDKVETKLLLQKKAGAFDARLNLIAEKHLTGGEPVEFGYAASVDAAVLGEIRLGAAAFGELGSTRDFLPRKEHFIGPVAKAEIAHLGNGELEIEAGYLFALGEAKDNSDGQWRLLVEYEFTF</sequence>
<feature type="signal peptide" evidence="1">
    <location>
        <begin position="1"/>
        <end position="23"/>
    </location>
</feature>
<comment type="caution">
    <text evidence="2">The sequence shown here is derived from an EMBL/GenBank/DDBJ whole genome shotgun (WGS) entry which is preliminary data.</text>
</comment>
<reference evidence="2 3" key="1">
    <citation type="submission" date="2019-08" db="EMBL/GenBank/DDBJ databases">
        <title>Sphingorhabdus soil sp. nov., isolated from arctic soil.</title>
        <authorList>
            <person name="Liu Y."/>
        </authorList>
    </citation>
    <scope>NUCLEOTIDE SEQUENCE [LARGE SCALE GENOMIC DNA]</scope>
    <source>
        <strain evidence="2 3">D-2Q-5-6</strain>
    </source>
</reference>
<protein>
    <submittedName>
        <fullName evidence="2">Uncharacterized protein</fullName>
    </submittedName>
</protein>
<keyword evidence="1" id="KW-0732">Signal</keyword>
<evidence type="ECO:0000313" key="2">
    <source>
        <dbReference type="EMBL" id="TXC69025.1"/>
    </source>
</evidence>
<keyword evidence="3" id="KW-1185">Reference proteome</keyword>
<dbReference type="Proteomes" id="UP000321129">
    <property type="component" value="Unassembled WGS sequence"/>
</dbReference>